<sequence length="178" mass="19578">MALSYESDKSKKPCQQAQSAPTSTTAPNQQRPMLSGYWGSQWRTPCPEESTAALVGSVAVAALLVAARQFTAAAGWNVATIALLVAKAICLSLEASLLEHHQKLVGKYHARFQRHNPGPVGLLVASGLFIFRTLILQYDIDMMVLMCDVHVWFWAAYWVEWWTGVSLSMGGDLGLFCF</sequence>
<feature type="compositionally biased region" description="Basic and acidic residues" evidence="1">
    <location>
        <begin position="1"/>
        <end position="11"/>
    </location>
</feature>
<evidence type="ECO:0000313" key="3">
    <source>
        <dbReference type="EMBL" id="KAK8039824.1"/>
    </source>
</evidence>
<proteinExistence type="predicted"/>
<name>A0ABR1SZS5_9PEZI</name>
<organism evidence="3 4">
    <name type="scientific">Apiospora rasikravindrae</name>
    <dbReference type="NCBI Taxonomy" id="990691"/>
    <lineage>
        <taxon>Eukaryota</taxon>
        <taxon>Fungi</taxon>
        <taxon>Dikarya</taxon>
        <taxon>Ascomycota</taxon>
        <taxon>Pezizomycotina</taxon>
        <taxon>Sordariomycetes</taxon>
        <taxon>Xylariomycetidae</taxon>
        <taxon>Amphisphaeriales</taxon>
        <taxon>Apiosporaceae</taxon>
        <taxon>Apiospora</taxon>
    </lineage>
</organism>
<evidence type="ECO:0000313" key="4">
    <source>
        <dbReference type="Proteomes" id="UP001444661"/>
    </source>
</evidence>
<gene>
    <name evidence="3" type="ORF">PG993_008235</name>
</gene>
<evidence type="ECO:0000256" key="1">
    <source>
        <dbReference type="SAM" id="MobiDB-lite"/>
    </source>
</evidence>
<keyword evidence="2" id="KW-0812">Transmembrane</keyword>
<feature type="transmembrane region" description="Helical" evidence="2">
    <location>
        <begin position="74"/>
        <end position="98"/>
    </location>
</feature>
<keyword evidence="2" id="KW-1133">Transmembrane helix</keyword>
<protein>
    <submittedName>
        <fullName evidence="3">Uncharacterized protein</fullName>
    </submittedName>
</protein>
<dbReference type="EMBL" id="JAQQWK010000006">
    <property type="protein sequence ID" value="KAK8039824.1"/>
    <property type="molecule type" value="Genomic_DNA"/>
</dbReference>
<keyword evidence="2" id="KW-0472">Membrane</keyword>
<keyword evidence="4" id="KW-1185">Reference proteome</keyword>
<feature type="transmembrane region" description="Helical" evidence="2">
    <location>
        <begin position="118"/>
        <end position="135"/>
    </location>
</feature>
<reference evidence="3 4" key="1">
    <citation type="submission" date="2023-01" db="EMBL/GenBank/DDBJ databases">
        <title>Analysis of 21 Apiospora genomes using comparative genomics revels a genus with tremendous synthesis potential of carbohydrate active enzymes and secondary metabolites.</title>
        <authorList>
            <person name="Sorensen T."/>
        </authorList>
    </citation>
    <scope>NUCLEOTIDE SEQUENCE [LARGE SCALE GENOMIC DNA]</scope>
    <source>
        <strain evidence="3 4">CBS 33761</strain>
    </source>
</reference>
<evidence type="ECO:0000256" key="2">
    <source>
        <dbReference type="SAM" id="Phobius"/>
    </source>
</evidence>
<comment type="caution">
    <text evidence="3">The sequence shown here is derived from an EMBL/GenBank/DDBJ whole genome shotgun (WGS) entry which is preliminary data.</text>
</comment>
<dbReference type="Proteomes" id="UP001444661">
    <property type="component" value="Unassembled WGS sequence"/>
</dbReference>
<accession>A0ABR1SZS5</accession>
<feature type="compositionally biased region" description="Polar residues" evidence="1">
    <location>
        <begin position="13"/>
        <end position="31"/>
    </location>
</feature>
<feature type="region of interest" description="Disordered" evidence="1">
    <location>
        <begin position="1"/>
        <end position="31"/>
    </location>
</feature>